<name>A0ABQ7LQX7_BRACM</name>
<evidence type="ECO:0000313" key="2">
    <source>
        <dbReference type="EMBL" id="KAG5388415.1"/>
    </source>
</evidence>
<protein>
    <submittedName>
        <fullName evidence="2">Uncharacterized protein</fullName>
    </submittedName>
</protein>
<accession>A0ABQ7LQX7</accession>
<evidence type="ECO:0000256" key="1">
    <source>
        <dbReference type="SAM" id="SignalP"/>
    </source>
</evidence>
<evidence type="ECO:0000313" key="3">
    <source>
        <dbReference type="Proteomes" id="UP000823674"/>
    </source>
</evidence>
<feature type="chain" id="PRO_5046890207" evidence="1">
    <location>
        <begin position="21"/>
        <end position="89"/>
    </location>
</feature>
<dbReference type="EMBL" id="JADBGQ010000007">
    <property type="protein sequence ID" value="KAG5388415.1"/>
    <property type="molecule type" value="Genomic_DNA"/>
</dbReference>
<comment type="caution">
    <text evidence="2">The sequence shown here is derived from an EMBL/GenBank/DDBJ whole genome shotgun (WGS) entry which is preliminary data.</text>
</comment>
<feature type="signal peptide" evidence="1">
    <location>
        <begin position="1"/>
        <end position="20"/>
    </location>
</feature>
<dbReference type="PANTHER" id="PTHR32487">
    <property type="entry name" value="3-OXO-DELTA(4,5)-STEROID 5-BETA-REDUCTASE"/>
    <property type="match status" value="1"/>
</dbReference>
<dbReference type="PANTHER" id="PTHR32487:SF0">
    <property type="entry name" value="3-OXO-DELTA(4,5)-STEROID 5-BETA-REDUCTASE"/>
    <property type="match status" value="1"/>
</dbReference>
<reference evidence="2 3" key="1">
    <citation type="submission" date="2021-03" db="EMBL/GenBank/DDBJ databases">
        <authorList>
            <person name="King G.J."/>
            <person name="Bancroft I."/>
            <person name="Baten A."/>
            <person name="Bloomfield J."/>
            <person name="Borpatragohain P."/>
            <person name="He Z."/>
            <person name="Irish N."/>
            <person name="Irwin J."/>
            <person name="Liu K."/>
            <person name="Mauleon R.P."/>
            <person name="Moore J."/>
            <person name="Morris R."/>
            <person name="Ostergaard L."/>
            <person name="Wang B."/>
            <person name="Wells R."/>
        </authorList>
    </citation>
    <scope>NUCLEOTIDE SEQUENCE [LARGE SCALE GENOMIC DNA]</scope>
    <source>
        <strain evidence="2">R-o-18</strain>
        <tissue evidence="2">Leaf</tissue>
    </source>
</reference>
<proteinExistence type="predicted"/>
<dbReference type="Proteomes" id="UP000823674">
    <property type="component" value="Chromosome A08"/>
</dbReference>
<keyword evidence="3" id="KW-1185">Reference proteome</keyword>
<sequence>MVRHIVFCLIFAAKCVDIFSVILQEPPFNEDMPRLQIETFTILLRIFCLKRSSRKRVSKEAWEGFTTASDAYLIAEQQIWAAVDPYAKN</sequence>
<gene>
    <name evidence="2" type="primary">A08g502410.1_BraROA</name>
    <name evidence="2" type="ORF">IGI04_029956</name>
</gene>
<organism evidence="2 3">
    <name type="scientific">Brassica rapa subsp. trilocularis</name>
    <dbReference type="NCBI Taxonomy" id="1813537"/>
    <lineage>
        <taxon>Eukaryota</taxon>
        <taxon>Viridiplantae</taxon>
        <taxon>Streptophyta</taxon>
        <taxon>Embryophyta</taxon>
        <taxon>Tracheophyta</taxon>
        <taxon>Spermatophyta</taxon>
        <taxon>Magnoliopsida</taxon>
        <taxon>eudicotyledons</taxon>
        <taxon>Gunneridae</taxon>
        <taxon>Pentapetalae</taxon>
        <taxon>rosids</taxon>
        <taxon>malvids</taxon>
        <taxon>Brassicales</taxon>
        <taxon>Brassicaceae</taxon>
        <taxon>Brassiceae</taxon>
        <taxon>Brassica</taxon>
    </lineage>
</organism>
<keyword evidence="1" id="KW-0732">Signal</keyword>